<dbReference type="EMBL" id="VCQV01000014">
    <property type="protein sequence ID" value="TWP36087.1"/>
    <property type="molecule type" value="Genomic_DNA"/>
</dbReference>
<dbReference type="GO" id="GO:0032993">
    <property type="term" value="C:protein-DNA complex"/>
    <property type="evidence" value="ECO:0007669"/>
    <property type="project" value="TreeGrafter"/>
</dbReference>
<dbReference type="OrthoDB" id="4131546at2"/>
<evidence type="ECO:0000256" key="3">
    <source>
        <dbReference type="ARBA" id="ARBA00023125"/>
    </source>
</evidence>
<evidence type="ECO:0000256" key="4">
    <source>
        <dbReference type="ARBA" id="ARBA00023163"/>
    </source>
</evidence>
<evidence type="ECO:0000259" key="5">
    <source>
        <dbReference type="PROSITE" id="PS50931"/>
    </source>
</evidence>
<evidence type="ECO:0000256" key="1">
    <source>
        <dbReference type="ARBA" id="ARBA00009437"/>
    </source>
</evidence>
<reference evidence="6 7" key="2">
    <citation type="submission" date="2019-08" db="EMBL/GenBank/DDBJ databases">
        <title>Jejuicoccus antrihumi gen. nov., sp. nov., a new member of the family Dermacoccaceae isolated from a cave.</title>
        <authorList>
            <person name="Schumann P."/>
            <person name="Kim I.S."/>
        </authorList>
    </citation>
    <scope>NUCLEOTIDE SEQUENCE [LARGE SCALE GENOMIC DNA]</scope>
    <source>
        <strain evidence="6 7">C5-26</strain>
    </source>
</reference>
<dbReference type="InterPro" id="IPR036388">
    <property type="entry name" value="WH-like_DNA-bd_sf"/>
</dbReference>
<feature type="domain" description="HTH lysR-type" evidence="5">
    <location>
        <begin position="8"/>
        <end position="65"/>
    </location>
</feature>
<evidence type="ECO:0000256" key="2">
    <source>
        <dbReference type="ARBA" id="ARBA00023015"/>
    </source>
</evidence>
<dbReference type="AlphaFoldDB" id="A0A563E0P2"/>
<sequence length="314" mass="34085">MLYGYIMLDTNRLRVFRAVVASGSVGAAATHLGYTPSAISQQIAALQRETGLTLFEKSGRGITATATGRVLAAESDELMGNLSRLSALVDDLRDGRSIGLSIGCFASAGQIWMPPVAKALREEFPDALVTFNLNELGEPSLGHRPEIDVRTEAIDGPVMTLPGHERHVLHEESYYLVMPRDHALSDREEIPLSSIAQEPWVDNDRSDSTCSKIVARACRAAGFSPRYVARCEDHYTAIAMVGAGVGVTVLPRLPLVRVTEDVTFARLVEPEPRRRIVAIVRDGVRSSPVAARALELLDHAAAQQHDTGRVRVGD</sequence>
<dbReference type="Gene3D" id="1.10.10.10">
    <property type="entry name" value="Winged helix-like DNA-binding domain superfamily/Winged helix DNA-binding domain"/>
    <property type="match status" value="1"/>
</dbReference>
<keyword evidence="2" id="KW-0805">Transcription regulation</keyword>
<name>A0A563E0P2_9MICO</name>
<proteinExistence type="inferred from homology"/>
<dbReference type="SUPFAM" id="SSF53850">
    <property type="entry name" value="Periplasmic binding protein-like II"/>
    <property type="match status" value="1"/>
</dbReference>
<keyword evidence="7" id="KW-1185">Reference proteome</keyword>
<dbReference type="Pfam" id="PF00126">
    <property type="entry name" value="HTH_1"/>
    <property type="match status" value="1"/>
</dbReference>
<keyword evidence="3" id="KW-0238">DNA-binding</keyword>
<organism evidence="6 7">
    <name type="scientific">Leekyejoonella antrihumi</name>
    <dbReference type="NCBI Taxonomy" id="1660198"/>
    <lineage>
        <taxon>Bacteria</taxon>
        <taxon>Bacillati</taxon>
        <taxon>Actinomycetota</taxon>
        <taxon>Actinomycetes</taxon>
        <taxon>Micrococcales</taxon>
        <taxon>Dermacoccaceae</taxon>
        <taxon>Leekyejoonella</taxon>
    </lineage>
</organism>
<dbReference type="InterPro" id="IPR000847">
    <property type="entry name" value="LysR_HTH_N"/>
</dbReference>
<dbReference type="PROSITE" id="PS50931">
    <property type="entry name" value="HTH_LYSR"/>
    <property type="match status" value="1"/>
</dbReference>
<evidence type="ECO:0000313" key="7">
    <source>
        <dbReference type="Proteomes" id="UP000320244"/>
    </source>
</evidence>
<comment type="caution">
    <text evidence="6">The sequence shown here is derived from an EMBL/GenBank/DDBJ whole genome shotgun (WGS) entry which is preliminary data.</text>
</comment>
<dbReference type="GO" id="GO:0003677">
    <property type="term" value="F:DNA binding"/>
    <property type="evidence" value="ECO:0007669"/>
    <property type="project" value="UniProtKB-KW"/>
</dbReference>
<dbReference type="Proteomes" id="UP000320244">
    <property type="component" value="Unassembled WGS sequence"/>
</dbReference>
<dbReference type="GO" id="GO:0003700">
    <property type="term" value="F:DNA-binding transcription factor activity"/>
    <property type="evidence" value="ECO:0007669"/>
    <property type="project" value="InterPro"/>
</dbReference>
<dbReference type="SUPFAM" id="SSF46785">
    <property type="entry name" value="Winged helix' DNA-binding domain"/>
    <property type="match status" value="1"/>
</dbReference>
<reference evidence="6 7" key="1">
    <citation type="submission" date="2019-05" db="EMBL/GenBank/DDBJ databases">
        <authorList>
            <person name="Lee S.D."/>
        </authorList>
    </citation>
    <scope>NUCLEOTIDE SEQUENCE [LARGE SCALE GENOMIC DNA]</scope>
    <source>
        <strain evidence="6 7">C5-26</strain>
    </source>
</reference>
<dbReference type="PANTHER" id="PTHR30346">
    <property type="entry name" value="TRANSCRIPTIONAL DUAL REGULATOR HCAR-RELATED"/>
    <property type="match status" value="1"/>
</dbReference>
<dbReference type="InterPro" id="IPR005119">
    <property type="entry name" value="LysR_subst-bd"/>
</dbReference>
<dbReference type="InterPro" id="IPR036390">
    <property type="entry name" value="WH_DNA-bd_sf"/>
</dbReference>
<dbReference type="Gene3D" id="3.40.190.10">
    <property type="entry name" value="Periplasmic binding protein-like II"/>
    <property type="match status" value="2"/>
</dbReference>
<comment type="similarity">
    <text evidence="1">Belongs to the LysR transcriptional regulatory family.</text>
</comment>
<dbReference type="PANTHER" id="PTHR30346:SF29">
    <property type="entry name" value="LYSR SUBSTRATE-BINDING"/>
    <property type="match status" value="1"/>
</dbReference>
<keyword evidence="4" id="KW-0804">Transcription</keyword>
<protein>
    <submittedName>
        <fullName evidence="6">LysR family transcriptional regulator</fullName>
    </submittedName>
</protein>
<accession>A0A563E0P2</accession>
<gene>
    <name evidence="6" type="ORF">FGL98_11595</name>
</gene>
<evidence type="ECO:0000313" key="6">
    <source>
        <dbReference type="EMBL" id="TWP36087.1"/>
    </source>
</evidence>
<dbReference type="Pfam" id="PF03466">
    <property type="entry name" value="LysR_substrate"/>
    <property type="match status" value="1"/>
</dbReference>